<evidence type="ECO:0000259" key="8">
    <source>
        <dbReference type="SMART" id="SM00665"/>
    </source>
</evidence>
<dbReference type="GO" id="GO:0003688">
    <property type="term" value="F:DNA replication origin binding"/>
    <property type="evidence" value="ECO:0007669"/>
    <property type="project" value="TreeGrafter"/>
</dbReference>
<feature type="domain" description="Cytochrome b561" evidence="8">
    <location>
        <begin position="771"/>
        <end position="903"/>
    </location>
</feature>
<comment type="subcellular location">
    <subcellularLocation>
        <location evidence="1">Membrane</location>
    </subcellularLocation>
</comment>
<evidence type="ECO:0000256" key="7">
    <source>
        <dbReference type="SAM" id="Phobius"/>
    </source>
</evidence>
<feature type="transmembrane region" description="Helical" evidence="7">
    <location>
        <begin position="849"/>
        <end position="866"/>
    </location>
</feature>
<evidence type="ECO:0000256" key="5">
    <source>
        <dbReference type="ARBA" id="ARBA00022989"/>
    </source>
</evidence>
<evidence type="ECO:0000313" key="10">
    <source>
        <dbReference type="Proteomes" id="UP000285060"/>
    </source>
</evidence>
<keyword evidence="10" id="KW-1185">Reference proteome</keyword>
<dbReference type="GO" id="GO:0005656">
    <property type="term" value="C:nuclear pre-replicative complex"/>
    <property type="evidence" value="ECO:0007669"/>
    <property type="project" value="TreeGrafter"/>
</dbReference>
<feature type="transmembrane region" description="Helical" evidence="7">
    <location>
        <begin position="745"/>
        <end position="763"/>
    </location>
</feature>
<dbReference type="Pfam" id="PF07034">
    <property type="entry name" value="ORC3_N"/>
    <property type="match status" value="1"/>
</dbReference>
<sequence>MPSTSSSPSLTNFAFQCAFDQTQAAVNSVLQKANHACFDQVLDSFVERSSSSVDPHLLPLQPFPVAAVIAGTDAGAASSALWTDPLIRRLKYRFPFVVSVQRQFTNGRQLLEYVANAVFVEAQNRTMEGQWLQIELQRQKKQLTSRRSYRLPAARSSDVPVMKWDTVAAILRRVHDVVAPVMQQSDDVTIQTEMLHLELQSAADVAIAECQAKFDASCECLDRLLQDSTDRLQYLRKLDGAAAPLCVPTVILVVDQFESIDEIVFGDFLHMWRDHTTTTSAASSPMLLRLGLVLGFSSPFSPSYRRMPHAIASMVSVRPIVLEDSFKNFHDICQTLVLSGTFPITVSGAVFLWLHTTFSQTHSIDGFLAALKLILYQHVAPTWASRTTSVLDRHRVLALFPLPKDAAAAHGLPSTVQSYVQSLSDAESSALEQALRRQNHEGVSSDGGDDGSAEAVVAATLDRVHQWKQLWQCMWSCVDMTWHMCTTFEMDGCDAPALTEVASAIHDMVEVLAFVQETSESDETAKMIPEVRRDVWNLLSRRMLPCLSPALPAACAPLGCVFYFDDVEVLETHLASHMETAMAAAMEAKHPPGSFGHDLHILHTFYRHTAGMWISVAEWLEDFQTKCSGGAAPSKTTKDASKVRFLRGVAAMQHLGFVRQVVQELLDQVDVGQKHASAAVSLQGQLIQRVTFCVICAEQTQDLDDRSTEFGDDDLNERGSAPVFPHHHGASKMIWREVWDNTTPLTLWCYTAAVVVVVGVFWLKGLSFLFVHAAFMTVAYVGFASEAMLVFRPFNTLHVNSRSPNQRIQRNIHKLMNHFAGGCMFLGLIGILVHRVYNGKSVVPHGWHSWSGTVVILLVLVQIGSGQKKLKLLQYQGQQSLKWHGRLGLTTYSLAIVTVLLGLLHIDHTNTVYVWIGAVFGAVAPVVYAYSFIVKHAGYAVLDQL</sequence>
<evidence type="ECO:0000256" key="4">
    <source>
        <dbReference type="ARBA" id="ARBA00022982"/>
    </source>
</evidence>
<dbReference type="InterPro" id="IPR006593">
    <property type="entry name" value="Cyt_b561/ferric_Rdtase_TM"/>
</dbReference>
<proteinExistence type="predicted"/>
<feature type="transmembrane region" description="Helical" evidence="7">
    <location>
        <begin position="912"/>
        <end position="933"/>
    </location>
</feature>
<evidence type="ECO:0000256" key="6">
    <source>
        <dbReference type="ARBA" id="ARBA00023136"/>
    </source>
</evidence>
<dbReference type="PANTHER" id="PTHR12748">
    <property type="entry name" value="ORIGIN RECOGNITION COMPLEX SUBUNIT 3"/>
    <property type="match status" value="1"/>
</dbReference>
<dbReference type="Gene3D" id="1.20.120.1770">
    <property type="match status" value="1"/>
</dbReference>
<feature type="transmembrane region" description="Helical" evidence="7">
    <location>
        <begin position="336"/>
        <end position="354"/>
    </location>
</feature>
<evidence type="ECO:0000313" key="9">
    <source>
        <dbReference type="EMBL" id="RHY28894.1"/>
    </source>
</evidence>
<protein>
    <recommendedName>
        <fullName evidence="8">Cytochrome b561 domain-containing protein</fullName>
    </recommendedName>
</protein>
<dbReference type="AlphaFoldDB" id="A0A3R6VKP9"/>
<dbReference type="Pfam" id="PF03188">
    <property type="entry name" value="Cytochrom_B561"/>
    <property type="match status" value="1"/>
</dbReference>
<gene>
    <name evidence="9" type="ORF">DYB32_005621</name>
</gene>
<evidence type="ECO:0000256" key="2">
    <source>
        <dbReference type="ARBA" id="ARBA00022448"/>
    </source>
</evidence>
<comment type="caution">
    <text evidence="9">The sequence shown here is derived from an EMBL/GenBank/DDBJ whole genome shotgun (WGS) entry which is preliminary data.</text>
</comment>
<dbReference type="InterPro" id="IPR045667">
    <property type="entry name" value="ORC3_N"/>
</dbReference>
<dbReference type="Proteomes" id="UP000285060">
    <property type="component" value="Unassembled WGS sequence"/>
</dbReference>
<dbReference type="GO" id="GO:0031261">
    <property type="term" value="C:DNA replication preinitiation complex"/>
    <property type="evidence" value="ECO:0007669"/>
    <property type="project" value="TreeGrafter"/>
</dbReference>
<dbReference type="EMBL" id="QUSY01000509">
    <property type="protein sequence ID" value="RHY28894.1"/>
    <property type="molecule type" value="Genomic_DNA"/>
</dbReference>
<evidence type="ECO:0000256" key="1">
    <source>
        <dbReference type="ARBA" id="ARBA00004370"/>
    </source>
</evidence>
<keyword evidence="5 7" id="KW-1133">Transmembrane helix</keyword>
<dbReference type="VEuPathDB" id="FungiDB:H310_11560"/>
<dbReference type="PANTHER" id="PTHR12748:SF0">
    <property type="entry name" value="ORIGIN RECOGNITION COMPLEX SUBUNIT 3"/>
    <property type="match status" value="1"/>
</dbReference>
<dbReference type="GO" id="GO:0016020">
    <property type="term" value="C:membrane"/>
    <property type="evidence" value="ECO:0007669"/>
    <property type="project" value="UniProtKB-SubCell"/>
</dbReference>
<dbReference type="SMART" id="SM00665">
    <property type="entry name" value="B561"/>
    <property type="match status" value="1"/>
</dbReference>
<feature type="transmembrane region" description="Helical" evidence="7">
    <location>
        <begin position="887"/>
        <end position="906"/>
    </location>
</feature>
<keyword evidence="4" id="KW-0249">Electron transport</keyword>
<dbReference type="InterPro" id="IPR020795">
    <property type="entry name" value="ORC3"/>
</dbReference>
<dbReference type="GO" id="GO:0005664">
    <property type="term" value="C:nuclear origin of replication recognition complex"/>
    <property type="evidence" value="ECO:0007669"/>
    <property type="project" value="InterPro"/>
</dbReference>
<feature type="transmembrane region" description="Helical" evidence="7">
    <location>
        <begin position="815"/>
        <end position="837"/>
    </location>
</feature>
<dbReference type="GO" id="GO:0006270">
    <property type="term" value="P:DNA replication initiation"/>
    <property type="evidence" value="ECO:0007669"/>
    <property type="project" value="TreeGrafter"/>
</dbReference>
<dbReference type="VEuPathDB" id="FungiDB:H310_11558"/>
<evidence type="ECO:0000256" key="3">
    <source>
        <dbReference type="ARBA" id="ARBA00022692"/>
    </source>
</evidence>
<organism evidence="9 10">
    <name type="scientific">Aphanomyces invadans</name>
    <dbReference type="NCBI Taxonomy" id="157072"/>
    <lineage>
        <taxon>Eukaryota</taxon>
        <taxon>Sar</taxon>
        <taxon>Stramenopiles</taxon>
        <taxon>Oomycota</taxon>
        <taxon>Saprolegniomycetes</taxon>
        <taxon>Saprolegniales</taxon>
        <taxon>Verrucalvaceae</taxon>
        <taxon>Aphanomyces</taxon>
    </lineage>
</organism>
<accession>A0A3R6VKP9</accession>
<reference evidence="9 10" key="1">
    <citation type="submission" date="2018-08" db="EMBL/GenBank/DDBJ databases">
        <title>Aphanomyces genome sequencing and annotation.</title>
        <authorList>
            <person name="Minardi D."/>
            <person name="Oidtmann B."/>
            <person name="Van Der Giezen M."/>
            <person name="Studholme D.J."/>
        </authorList>
    </citation>
    <scope>NUCLEOTIDE SEQUENCE [LARGE SCALE GENOMIC DNA]</scope>
    <source>
        <strain evidence="9 10">NJM0002</strain>
    </source>
</reference>
<keyword evidence="6 7" id="KW-0472">Membrane</keyword>
<keyword evidence="3 7" id="KW-0812">Transmembrane</keyword>
<feature type="transmembrane region" description="Helical" evidence="7">
    <location>
        <begin position="769"/>
        <end position="794"/>
    </location>
</feature>
<name>A0A3R6VKP9_9STRA</name>
<keyword evidence="2" id="KW-0813">Transport</keyword>